<sequence>MEMCTSDVEIRSTTNLCLSRMVNTLARNPCESVFLLEWMLRTAMSDLAVTAVAVLEAVNTEDGRFCTEIGGWGGVASPRLPRLSG</sequence>
<reference evidence="1" key="2">
    <citation type="submission" date="2021-01" db="EMBL/GenBank/DDBJ databases">
        <authorList>
            <person name="Schikora-Tamarit M.A."/>
        </authorList>
    </citation>
    <scope>NUCLEOTIDE SEQUENCE</scope>
    <source>
        <strain evidence="1">CBS6075</strain>
    </source>
</reference>
<evidence type="ECO:0000313" key="1">
    <source>
        <dbReference type="EMBL" id="KAH3669471.1"/>
    </source>
</evidence>
<dbReference type="EMBL" id="JAEUBE010000137">
    <property type="protein sequence ID" value="KAH3669471.1"/>
    <property type="molecule type" value="Genomic_DNA"/>
</dbReference>
<name>A0A9P8T8Y8_9ASCO</name>
<dbReference type="Proteomes" id="UP000769157">
    <property type="component" value="Unassembled WGS sequence"/>
</dbReference>
<organism evidence="1 2">
    <name type="scientific">Ogataea philodendri</name>
    <dbReference type="NCBI Taxonomy" id="1378263"/>
    <lineage>
        <taxon>Eukaryota</taxon>
        <taxon>Fungi</taxon>
        <taxon>Dikarya</taxon>
        <taxon>Ascomycota</taxon>
        <taxon>Saccharomycotina</taxon>
        <taxon>Pichiomycetes</taxon>
        <taxon>Pichiales</taxon>
        <taxon>Pichiaceae</taxon>
        <taxon>Ogataea</taxon>
    </lineage>
</organism>
<proteinExistence type="predicted"/>
<dbReference type="GeneID" id="70233560"/>
<keyword evidence="2" id="KW-1185">Reference proteome</keyword>
<protein>
    <submittedName>
        <fullName evidence="1">Uncharacterized protein</fullName>
    </submittedName>
</protein>
<comment type="caution">
    <text evidence="1">The sequence shown here is derived from an EMBL/GenBank/DDBJ whole genome shotgun (WGS) entry which is preliminary data.</text>
</comment>
<dbReference type="AlphaFoldDB" id="A0A9P8T8Y8"/>
<reference evidence="1" key="1">
    <citation type="journal article" date="2021" name="Open Biol.">
        <title>Shared evolutionary footprints suggest mitochondrial oxidative damage underlies multiple complex I losses in fungi.</title>
        <authorList>
            <person name="Schikora-Tamarit M.A."/>
            <person name="Marcet-Houben M."/>
            <person name="Nosek J."/>
            <person name="Gabaldon T."/>
        </authorList>
    </citation>
    <scope>NUCLEOTIDE SEQUENCE</scope>
    <source>
        <strain evidence="1">CBS6075</strain>
    </source>
</reference>
<gene>
    <name evidence="1" type="ORF">OGAPHI_001592</name>
</gene>
<accession>A0A9P8T8Y8</accession>
<dbReference type="RefSeq" id="XP_046063734.1">
    <property type="nucleotide sequence ID" value="XM_046202370.1"/>
</dbReference>
<evidence type="ECO:0000313" key="2">
    <source>
        <dbReference type="Proteomes" id="UP000769157"/>
    </source>
</evidence>